<feature type="modified residue" description="4-aspartylphosphate" evidence="1">
    <location>
        <position position="544"/>
    </location>
</feature>
<dbReference type="EMBL" id="HBHA01001842">
    <property type="protein sequence ID" value="CAD9580962.1"/>
    <property type="molecule type" value="Transcribed_RNA"/>
</dbReference>
<feature type="region of interest" description="Disordered" evidence="2">
    <location>
        <begin position="324"/>
        <end position="355"/>
    </location>
</feature>
<evidence type="ECO:0000256" key="1">
    <source>
        <dbReference type="PROSITE-ProRule" id="PRU00169"/>
    </source>
</evidence>
<reference evidence="4" key="1">
    <citation type="submission" date="2021-01" db="EMBL/GenBank/DDBJ databases">
        <authorList>
            <person name="Corre E."/>
            <person name="Pelletier E."/>
            <person name="Niang G."/>
            <person name="Scheremetjew M."/>
            <person name="Finn R."/>
            <person name="Kale V."/>
            <person name="Holt S."/>
            <person name="Cochrane G."/>
            <person name="Meng A."/>
            <person name="Brown T."/>
            <person name="Cohen L."/>
        </authorList>
    </citation>
    <scope>NUCLEOTIDE SEQUENCE</scope>
    <source>
        <strain evidence="4">CCMP1258.1</strain>
    </source>
</reference>
<evidence type="ECO:0000259" key="3">
    <source>
        <dbReference type="PROSITE" id="PS50110"/>
    </source>
</evidence>
<protein>
    <recommendedName>
        <fullName evidence="3">Response regulatory domain-containing protein</fullName>
    </recommendedName>
</protein>
<dbReference type="GO" id="GO:0000160">
    <property type="term" value="P:phosphorelay signal transduction system"/>
    <property type="evidence" value="ECO:0007669"/>
    <property type="project" value="InterPro"/>
</dbReference>
<dbReference type="InterPro" id="IPR001789">
    <property type="entry name" value="Sig_transdc_resp-reg_receiver"/>
</dbReference>
<evidence type="ECO:0000256" key="2">
    <source>
        <dbReference type="SAM" id="MobiDB-lite"/>
    </source>
</evidence>
<organism evidence="4">
    <name type="scientific">Bigelowiella natans</name>
    <name type="common">Pedinomonas minutissima</name>
    <name type="synonym">Chlorarachnion sp. (strain CCMP621)</name>
    <dbReference type="NCBI Taxonomy" id="227086"/>
    <lineage>
        <taxon>Eukaryota</taxon>
        <taxon>Sar</taxon>
        <taxon>Rhizaria</taxon>
        <taxon>Cercozoa</taxon>
        <taxon>Chlorarachniophyceae</taxon>
        <taxon>Bigelowiella</taxon>
    </lineage>
</organism>
<gene>
    <name evidence="4" type="ORF">BIGN1055_LOCUS1178</name>
</gene>
<feature type="compositionally biased region" description="Basic and acidic residues" evidence="2">
    <location>
        <begin position="342"/>
        <end position="355"/>
    </location>
</feature>
<dbReference type="AlphaFoldDB" id="A0A7S2P6X2"/>
<sequence length="598" mass="67580">MKNICASMAACCEVAIEDENATVQSLKKEIQQIGGLASMGVSLCNKRAKMKKVQDESFTPRRSIVDCREIILSVARLSPRIRFVSSTKESMFALGDSDIIYFILENALTNALFHGMPENTVEVELTKRLVDIMITVTNEVPKGFILKNGFESDANGQIKGIVAGLAFESKVKKNRKSKIQNIQSLYDIKTRTLSEGLGMNIIRNCCIKARYRCRFWQPLPSKVSLRLFLPVYRRDPFRESKERDREELSGGPRSHDCNGGQGAKGITNGGAPENDNDYDDNNLGKMQYSPPKINFLDDSPSVLYWAKRRSKIYRAIKRSMNSRVQSMYSSSSSTRTLPGNFQEERKEDGRSKDREGTKMFCHEKNTESSFHNGIISSAPLSRILFLAKQAKNKNAERDFQIDIEKGMDNSYDNNRSKAVDCASNGMKLQKTNIEERKSFVARELDHKLTKPIKGKISAFEEKTDYPQRNKGALSTKKEAITNSLYKHKICCLEDEGLIRKMYKVVLIRKYFHPDSLILGETAEQVATAAESIINKGDIEAVILDQNLVYGDRNYYGTDISKKLRLLGYNGVILMRSANTERHDIKLYLSAGADGYLEK</sequence>
<dbReference type="Gene3D" id="3.40.50.2300">
    <property type="match status" value="1"/>
</dbReference>
<proteinExistence type="predicted"/>
<feature type="compositionally biased region" description="Low complexity" evidence="2">
    <location>
        <begin position="324"/>
        <end position="333"/>
    </location>
</feature>
<evidence type="ECO:0000313" key="4">
    <source>
        <dbReference type="EMBL" id="CAD9580962.1"/>
    </source>
</evidence>
<name>A0A7S2P6X2_BIGNA</name>
<dbReference type="SUPFAM" id="SSF52172">
    <property type="entry name" value="CheY-like"/>
    <property type="match status" value="1"/>
</dbReference>
<feature type="compositionally biased region" description="Basic and acidic residues" evidence="2">
    <location>
        <begin position="239"/>
        <end position="256"/>
    </location>
</feature>
<dbReference type="InterPro" id="IPR011006">
    <property type="entry name" value="CheY-like_superfamily"/>
</dbReference>
<dbReference type="InterPro" id="IPR036890">
    <property type="entry name" value="HATPase_C_sf"/>
</dbReference>
<feature type="domain" description="Response regulatory" evidence="3">
    <location>
        <begin position="488"/>
        <end position="598"/>
    </location>
</feature>
<dbReference type="Gene3D" id="3.30.565.10">
    <property type="entry name" value="Histidine kinase-like ATPase, C-terminal domain"/>
    <property type="match status" value="1"/>
</dbReference>
<keyword evidence="1" id="KW-0597">Phosphoprotein</keyword>
<feature type="region of interest" description="Disordered" evidence="2">
    <location>
        <begin position="239"/>
        <end position="283"/>
    </location>
</feature>
<accession>A0A7S2P6X2</accession>
<dbReference type="PROSITE" id="PS50110">
    <property type="entry name" value="RESPONSE_REGULATORY"/>
    <property type="match status" value="1"/>
</dbReference>